<organism evidence="3 4">
    <name type="scientific">Paramecium pentaurelia</name>
    <dbReference type="NCBI Taxonomy" id="43138"/>
    <lineage>
        <taxon>Eukaryota</taxon>
        <taxon>Sar</taxon>
        <taxon>Alveolata</taxon>
        <taxon>Ciliophora</taxon>
        <taxon>Intramacronucleata</taxon>
        <taxon>Oligohymenophorea</taxon>
        <taxon>Peniculida</taxon>
        <taxon>Parameciidae</taxon>
        <taxon>Paramecium</taxon>
    </lineage>
</organism>
<feature type="transmembrane region" description="Helical" evidence="1">
    <location>
        <begin position="243"/>
        <end position="263"/>
    </location>
</feature>
<dbReference type="PANTHER" id="PTHR23252:SF24">
    <property type="entry name" value="TRANSMEMBRANE PROTEIN 145"/>
    <property type="match status" value="1"/>
</dbReference>
<evidence type="ECO:0000313" key="4">
    <source>
        <dbReference type="Proteomes" id="UP000689195"/>
    </source>
</evidence>
<keyword evidence="1" id="KW-0812">Transmembrane</keyword>
<feature type="transmembrane region" description="Helical" evidence="1">
    <location>
        <begin position="275"/>
        <end position="297"/>
    </location>
</feature>
<dbReference type="PANTHER" id="PTHR23252">
    <property type="entry name" value="INTIMAL THICKNESS RECEPTOR-RELATED"/>
    <property type="match status" value="1"/>
</dbReference>
<dbReference type="OrthoDB" id="45670at2759"/>
<dbReference type="InterPro" id="IPR019336">
    <property type="entry name" value="GPR180/TMEM145_TM"/>
</dbReference>
<feature type="transmembrane region" description="Helical" evidence="1">
    <location>
        <begin position="201"/>
        <end position="223"/>
    </location>
</feature>
<dbReference type="Pfam" id="PF10192">
    <property type="entry name" value="GPR180-TMEM145_TM"/>
    <property type="match status" value="1"/>
</dbReference>
<dbReference type="GO" id="GO:0007186">
    <property type="term" value="P:G protein-coupled receptor signaling pathway"/>
    <property type="evidence" value="ECO:0007669"/>
    <property type="project" value="InterPro"/>
</dbReference>
<dbReference type="AlphaFoldDB" id="A0A8S1RZH1"/>
<sequence>MFIIVLIVLAFTQAKQITQTFTIKQLQKQQYIPINRFGSKGIVNYKIQSRIIKPPKDYENRQLDIAFDFFQQDSWQLALKRDECSRQQEANKVVHQSIQASQDQKISINEGQLSFGKYHNVWIAVFNNCQHNIDKVIKLNNKNTKLEITIWFYEEGGQEFSLEEQGLLNVVGILTFVTIIGFIYNYRIFKSEVKKHGEWDYAYLFVLVVIGLEAIQNLINFIHLIVYNFNGKGIGAFSTISEIIQIVDNYLLMVLLILLAWGWSIEFMNMEDWDIYGSLAFLIAFAQALIVGLGRLVSNQTDYHIYEGWVGYIISVIYITLAIYFYYSVTQRKKKGDSIDNFYFQLKIYGMLFFLAFPTFLFISKLVDPYKSYKIIIMGNMLIRMLNMVLMARLFTGKSSDYQKICIKGKSFLDRGKFL</sequence>
<comment type="caution">
    <text evidence="3">The sequence shown here is derived from an EMBL/GenBank/DDBJ whole genome shotgun (WGS) entry which is preliminary data.</text>
</comment>
<evidence type="ECO:0000256" key="1">
    <source>
        <dbReference type="SAM" id="Phobius"/>
    </source>
</evidence>
<proteinExistence type="predicted"/>
<protein>
    <recommendedName>
        <fullName evidence="2">GPR180/TMEM145 transmembrane domain-containing protein</fullName>
    </recommendedName>
</protein>
<evidence type="ECO:0000313" key="3">
    <source>
        <dbReference type="EMBL" id="CAD8131854.1"/>
    </source>
</evidence>
<dbReference type="Proteomes" id="UP000689195">
    <property type="component" value="Unassembled WGS sequence"/>
</dbReference>
<feature type="transmembrane region" description="Helical" evidence="1">
    <location>
        <begin position="373"/>
        <end position="395"/>
    </location>
</feature>
<dbReference type="InterPro" id="IPR047831">
    <property type="entry name" value="GPR180/TMEM145"/>
</dbReference>
<feature type="transmembrane region" description="Helical" evidence="1">
    <location>
        <begin position="309"/>
        <end position="327"/>
    </location>
</feature>
<keyword evidence="1" id="KW-1133">Transmembrane helix</keyword>
<feature type="transmembrane region" description="Helical" evidence="1">
    <location>
        <begin position="348"/>
        <end position="367"/>
    </location>
</feature>
<dbReference type="GO" id="GO:0019236">
    <property type="term" value="P:response to pheromone"/>
    <property type="evidence" value="ECO:0007669"/>
    <property type="project" value="InterPro"/>
</dbReference>
<keyword evidence="4" id="KW-1185">Reference proteome</keyword>
<reference evidence="3" key="1">
    <citation type="submission" date="2021-01" db="EMBL/GenBank/DDBJ databases">
        <authorList>
            <consortium name="Genoscope - CEA"/>
            <person name="William W."/>
        </authorList>
    </citation>
    <scope>NUCLEOTIDE SEQUENCE</scope>
</reference>
<accession>A0A8S1RZH1</accession>
<feature type="domain" description="GPR180/TMEM145 transmembrane" evidence="2">
    <location>
        <begin position="175"/>
        <end position="391"/>
    </location>
</feature>
<dbReference type="EMBL" id="CAJJDO010000001">
    <property type="protein sequence ID" value="CAD8131854.1"/>
    <property type="molecule type" value="Genomic_DNA"/>
</dbReference>
<gene>
    <name evidence="3" type="ORF">PPENT_87.1.T0010319</name>
</gene>
<keyword evidence="1" id="KW-0472">Membrane</keyword>
<name>A0A8S1RZH1_9CILI</name>
<feature type="transmembrane region" description="Helical" evidence="1">
    <location>
        <begin position="167"/>
        <end position="189"/>
    </location>
</feature>
<evidence type="ECO:0000259" key="2">
    <source>
        <dbReference type="Pfam" id="PF10192"/>
    </source>
</evidence>